<evidence type="ECO:0008006" key="5">
    <source>
        <dbReference type="Google" id="ProtNLM"/>
    </source>
</evidence>
<dbReference type="AlphaFoldDB" id="A0A1F5TQR1"/>
<protein>
    <recommendedName>
        <fullName evidence="5">TrbC/VIRB2 family protein</fullName>
    </recommendedName>
</protein>
<evidence type="ECO:0000256" key="1">
    <source>
        <dbReference type="SAM" id="Phobius"/>
    </source>
</evidence>
<keyword evidence="1" id="KW-0812">Transmembrane</keyword>
<proteinExistence type="predicted"/>
<keyword evidence="1" id="KW-1133">Transmembrane helix</keyword>
<evidence type="ECO:0000313" key="4">
    <source>
        <dbReference type="Proteomes" id="UP000177579"/>
    </source>
</evidence>
<comment type="caution">
    <text evidence="3">The sequence shown here is derived from an EMBL/GenBank/DDBJ whole genome shotgun (WGS) entry which is preliminary data.</text>
</comment>
<keyword evidence="2" id="KW-0732">Signal</keyword>
<evidence type="ECO:0000313" key="3">
    <source>
        <dbReference type="EMBL" id="OGF41169.1"/>
    </source>
</evidence>
<sequence length="130" mass="14169">MLKFYKLIIFSACLVCGLFVLGNISCVQADTAKESFNKSLLETAQGTGHSTVQSGSLLPETVGKIVKIFLSFIGVIFLILMIYGGYVWMMARGNEQEVNKAQKIIQMAVIGMIIVLSAYTATILIGKIIK</sequence>
<feature type="transmembrane region" description="Helical" evidence="1">
    <location>
        <begin position="68"/>
        <end position="88"/>
    </location>
</feature>
<dbReference type="Pfam" id="PF18895">
    <property type="entry name" value="T4SS_pilin"/>
    <property type="match status" value="1"/>
</dbReference>
<evidence type="ECO:0000256" key="2">
    <source>
        <dbReference type="SAM" id="SignalP"/>
    </source>
</evidence>
<feature type="chain" id="PRO_5009521405" description="TrbC/VIRB2 family protein" evidence="2">
    <location>
        <begin position="30"/>
        <end position="130"/>
    </location>
</feature>
<accession>A0A1F5TQR1</accession>
<keyword evidence="1" id="KW-0472">Membrane</keyword>
<dbReference type="EMBL" id="MFGO01000013">
    <property type="protein sequence ID" value="OGF41169.1"/>
    <property type="molecule type" value="Genomic_DNA"/>
</dbReference>
<dbReference type="InterPro" id="IPR043993">
    <property type="entry name" value="T4SS_pilin"/>
</dbReference>
<feature type="transmembrane region" description="Helical" evidence="1">
    <location>
        <begin position="109"/>
        <end position="129"/>
    </location>
</feature>
<dbReference type="Proteomes" id="UP000177579">
    <property type="component" value="Unassembled WGS sequence"/>
</dbReference>
<reference evidence="3 4" key="1">
    <citation type="journal article" date="2016" name="Nat. Commun.">
        <title>Thousands of microbial genomes shed light on interconnected biogeochemical processes in an aquifer system.</title>
        <authorList>
            <person name="Anantharaman K."/>
            <person name="Brown C.T."/>
            <person name="Hug L.A."/>
            <person name="Sharon I."/>
            <person name="Castelle C.J."/>
            <person name="Probst A.J."/>
            <person name="Thomas B.C."/>
            <person name="Singh A."/>
            <person name="Wilkins M.J."/>
            <person name="Karaoz U."/>
            <person name="Brodie E.L."/>
            <person name="Williams K.H."/>
            <person name="Hubbard S.S."/>
            <person name="Banfield J.F."/>
        </authorList>
    </citation>
    <scope>NUCLEOTIDE SEQUENCE [LARGE SCALE GENOMIC DNA]</scope>
</reference>
<feature type="signal peptide" evidence="2">
    <location>
        <begin position="1"/>
        <end position="29"/>
    </location>
</feature>
<name>A0A1F5TQR1_9BACT</name>
<organism evidence="3 4">
    <name type="scientific">Candidatus Falkowbacteria bacterium RIFOXYD2_FULL_34_120</name>
    <dbReference type="NCBI Taxonomy" id="1798007"/>
    <lineage>
        <taxon>Bacteria</taxon>
        <taxon>Candidatus Falkowiibacteriota</taxon>
    </lineage>
</organism>
<gene>
    <name evidence="3" type="ORF">A2531_01475</name>
</gene>